<keyword evidence="2" id="KW-0406">Ion transport</keyword>
<comment type="function">
    <text evidence="2">Receptor for inositol 1,4,5-trisphosphate, a second messenger that mediates the release of intracellular calcium.</text>
</comment>
<keyword evidence="2" id="KW-0675">Receptor</keyword>
<comment type="subunit">
    <text evidence="2">Homotetramer.</text>
</comment>
<dbReference type="Gene3D" id="2.80.10.50">
    <property type="match status" value="2"/>
</dbReference>
<evidence type="ECO:0000256" key="2">
    <source>
        <dbReference type="RuleBase" id="RU368044"/>
    </source>
</evidence>
<dbReference type="Proteomes" id="UP000078046">
    <property type="component" value="Unassembled WGS sequence"/>
</dbReference>
<accession>A0A177B248</accession>
<organism evidence="4 5">
    <name type="scientific">Intoshia linei</name>
    <dbReference type="NCBI Taxonomy" id="1819745"/>
    <lineage>
        <taxon>Eukaryota</taxon>
        <taxon>Metazoa</taxon>
        <taxon>Spiralia</taxon>
        <taxon>Lophotrochozoa</taxon>
        <taxon>Mesozoa</taxon>
        <taxon>Orthonectida</taxon>
        <taxon>Rhopaluridae</taxon>
        <taxon>Intoshia</taxon>
    </lineage>
</organism>
<reference evidence="4 5" key="1">
    <citation type="submission" date="2016-04" db="EMBL/GenBank/DDBJ databases">
        <title>The genome of Intoshia linei affirms orthonectids as highly simplified spiralians.</title>
        <authorList>
            <person name="Mikhailov K.V."/>
            <person name="Slusarev G.S."/>
            <person name="Nikitin M.A."/>
            <person name="Logacheva M.D."/>
            <person name="Penin A."/>
            <person name="Aleoshin V."/>
            <person name="Panchin Y.V."/>
        </authorList>
    </citation>
    <scope>NUCLEOTIDE SEQUENCE [LARGE SCALE GENOMIC DNA]</scope>
    <source>
        <strain evidence="4">Intl2013</strain>
        <tissue evidence="4">Whole animal</tissue>
    </source>
</reference>
<keyword evidence="1" id="KW-0677">Repeat</keyword>
<gene>
    <name evidence="4" type="ORF">A3Q56_04067</name>
</gene>
<evidence type="ECO:0000259" key="3">
    <source>
        <dbReference type="PROSITE" id="PS50919"/>
    </source>
</evidence>
<dbReference type="EMBL" id="LWCA01000495">
    <property type="protein sequence ID" value="OAF68200.1"/>
    <property type="molecule type" value="Genomic_DNA"/>
</dbReference>
<keyword evidence="2" id="KW-0109">Calcium transport</keyword>
<keyword evidence="5" id="KW-1185">Reference proteome</keyword>
<dbReference type="PANTHER" id="PTHR13715">
    <property type="entry name" value="RYANODINE RECEPTOR AND IP3 RECEPTOR"/>
    <property type="match status" value="1"/>
</dbReference>
<dbReference type="PANTHER" id="PTHR13715:SF99">
    <property type="entry name" value="INOSITOL 1,4,5-TRISPHOSPHATE RECEPTOR-LIKE PROTEIN A"/>
    <property type="match status" value="1"/>
</dbReference>
<keyword evidence="2" id="KW-0107">Calcium channel</keyword>
<dbReference type="PROSITE" id="PS50919">
    <property type="entry name" value="MIR"/>
    <property type="match status" value="1"/>
</dbReference>
<dbReference type="SUPFAM" id="SSF100909">
    <property type="entry name" value="IP3 receptor type 1 binding core, domain 2"/>
    <property type="match status" value="1"/>
</dbReference>
<keyword evidence="2" id="KW-0256">Endoplasmic reticulum</keyword>
<evidence type="ECO:0000313" key="4">
    <source>
        <dbReference type="EMBL" id="OAF68200.1"/>
    </source>
</evidence>
<dbReference type="CDD" id="cd23280">
    <property type="entry name" value="beta-trefoil_MIR_itr-1-like"/>
    <property type="match status" value="1"/>
</dbReference>
<dbReference type="InterPro" id="IPR016093">
    <property type="entry name" value="MIR_motif"/>
</dbReference>
<keyword evidence="2" id="KW-0813">Transport</keyword>
<dbReference type="InterPro" id="IPR036300">
    <property type="entry name" value="MIR_dom_sf"/>
</dbReference>
<protein>
    <recommendedName>
        <fullName evidence="2">Inositol 1,4,5-trisphosphate receptor</fullName>
    </recommendedName>
</protein>
<comment type="domain">
    <text evidence="2">The receptor contains a calcium channel in its C-terminal extremity. Its large N-terminal cytoplasmic region has the ligand-binding site in the N-terminus and modulatory sites in the middle portion immediately upstream of the channel region.</text>
</comment>
<keyword evidence="2" id="KW-0472">Membrane</keyword>
<name>A0A177B248_9BILA</name>
<dbReference type="GO" id="GO:0005220">
    <property type="term" value="F:inositol 1,4,5-trisphosphate-gated calcium channel activity"/>
    <property type="evidence" value="ECO:0007669"/>
    <property type="project" value="UniProtKB-UniRule"/>
</dbReference>
<dbReference type="OrthoDB" id="300855at2759"/>
<dbReference type="GO" id="GO:0051209">
    <property type="term" value="P:release of sequestered calcium ion into cytosol"/>
    <property type="evidence" value="ECO:0007669"/>
    <property type="project" value="UniProtKB-UniRule"/>
</dbReference>
<dbReference type="Pfam" id="PF08709">
    <property type="entry name" value="Ins145_P3_rec"/>
    <property type="match status" value="1"/>
</dbReference>
<proteinExistence type="inferred from homology"/>
<keyword evidence="2" id="KW-0407">Ion channel</keyword>
<dbReference type="GO" id="GO:0070679">
    <property type="term" value="F:inositol 1,4,5 trisphosphate binding"/>
    <property type="evidence" value="ECO:0007669"/>
    <property type="project" value="UniProtKB-UniRule"/>
</dbReference>
<sequence>MSENMRCGDVICLYVEKQNGYLFSAINGSENNEVVLLPNLSRYHPNVPDISAISFKVCVVNRYKINKKLRKFDQKVKRDTSNVEMQEELVNLKIAAQDEIIDNENEQKRQFNRSLLYGQSIQLFHVFSNKYLASNTTKPSTMELSNMNVYLTEHSSKQSMFKIMPRFKVKSEGDLIHVEDQIILESVKSPGQYLHISGTPYDKYFIYPGSYELNQSVQKTGFTLYIRSIKDNLNVECFRGGDVIRIFHKEIESNLCCEGLFDVEQTEDVHFRFRAADQKKPRTLFPSTSAIVYWQILFADTTIKGSPIHWTDDILIKHMTTRKYLCIDSSNDVCLVDKCEDKNAVFRLSPVTAEGDLVSKSSFCRIQHKQTNTWLTALIEDYVRKEQVISNGNDSDANLPWTSAKLKKIALSNYMLYHDAYILEPVNERDYNNFKYVAGIVSLLVKFCQNKKDGMSIKDIDAVKIIKVLQDLQQFMIINGSPCKIRQKLMRNLRVVDILVEILKFPIDNTSDKILMTNIDVESYDTLNKYLKGNSRKNEMYISKYIRFFDSQIRTEGKIGLQVAQMVMELIKDNRQIVDRIDRRQIDDYISLLKIKKDYRYLHLLGVLCLCDGVSIRDNQNYIADKWLKDKNMNCVYLTDIGTKIDKGDNIVYVSTDNGEQFTALSKFCQMKSHNVDLNYLFLVHQLDLFGYLCSGRNEYTITLITKDLNYLSWEEAYMCLTDEELPDELIAKYCNLIINLFVDVGNNISILENVNLSLVYDKIPLFNYTPKDENISSSDTFSFKNILSSNFQCPSDKNGYISKLQDWADKFLRENQYMTSSEIGHNILVANVLNLVHYLIKYGFYNKELQLKSLSIHLFGLLNGRNDKPYPSIKSLPSNILENYNRKRFKQSRETAAVVNAKINAIKVTDLLINITYNNALENLMGN</sequence>
<dbReference type="InterPro" id="IPR035910">
    <property type="entry name" value="RyR/IP3R_RIH_dom_sf"/>
</dbReference>
<comment type="similarity">
    <text evidence="2">Belongs to the InsP3 receptor family.</text>
</comment>
<dbReference type="InterPro" id="IPR015925">
    <property type="entry name" value="Ryanodine_IP3_receptor"/>
</dbReference>
<dbReference type="AlphaFoldDB" id="A0A177B248"/>
<dbReference type="Gene3D" id="1.25.10.30">
    <property type="entry name" value="IP3 receptor type 1 binding core, RIH domain"/>
    <property type="match status" value="1"/>
</dbReference>
<dbReference type="InterPro" id="IPR000493">
    <property type="entry name" value="InsP3_rcpt"/>
</dbReference>
<evidence type="ECO:0000313" key="5">
    <source>
        <dbReference type="Proteomes" id="UP000078046"/>
    </source>
</evidence>
<dbReference type="PRINTS" id="PR00779">
    <property type="entry name" value="INSP3RECEPTR"/>
</dbReference>
<dbReference type="InterPro" id="IPR000699">
    <property type="entry name" value="RIH_dom"/>
</dbReference>
<keyword evidence="2" id="KW-0106">Calcium</keyword>
<dbReference type="InterPro" id="IPR014821">
    <property type="entry name" value="Ins145_P3_rcpt"/>
</dbReference>
<dbReference type="Pfam" id="PF02815">
    <property type="entry name" value="MIR"/>
    <property type="match status" value="1"/>
</dbReference>
<feature type="domain" description="MIR" evidence="3">
    <location>
        <begin position="112"/>
        <end position="166"/>
    </location>
</feature>
<comment type="subcellular location">
    <subcellularLocation>
        <location evidence="2">Endoplasmic reticulum membrane</location>
        <topology evidence="2">Multi-pass membrane protein</topology>
    </subcellularLocation>
</comment>
<keyword evidence="2" id="KW-1071">Ligand-gated ion channel</keyword>
<dbReference type="Pfam" id="PF01365">
    <property type="entry name" value="RYDR_ITPR"/>
    <property type="match status" value="1"/>
</dbReference>
<dbReference type="SUPFAM" id="SSF82109">
    <property type="entry name" value="MIR domain"/>
    <property type="match status" value="2"/>
</dbReference>
<dbReference type="SMART" id="SM00472">
    <property type="entry name" value="MIR"/>
    <property type="match status" value="2"/>
</dbReference>
<dbReference type="GO" id="GO:0005789">
    <property type="term" value="C:endoplasmic reticulum membrane"/>
    <property type="evidence" value="ECO:0007669"/>
    <property type="project" value="UniProtKB-SubCell"/>
</dbReference>
<comment type="caution">
    <text evidence="4">The sequence shown here is derived from an EMBL/GenBank/DDBJ whole genome shotgun (WGS) entry which is preliminary data.</text>
</comment>
<evidence type="ECO:0000256" key="1">
    <source>
        <dbReference type="ARBA" id="ARBA00022737"/>
    </source>
</evidence>